<protein>
    <submittedName>
        <fullName evidence="2">DgyrCDS808</fullName>
    </submittedName>
</protein>
<organism evidence="2 3">
    <name type="scientific">Dimorphilus gyrociliatus</name>
    <dbReference type="NCBI Taxonomy" id="2664684"/>
    <lineage>
        <taxon>Eukaryota</taxon>
        <taxon>Metazoa</taxon>
        <taxon>Spiralia</taxon>
        <taxon>Lophotrochozoa</taxon>
        <taxon>Annelida</taxon>
        <taxon>Polychaeta</taxon>
        <taxon>Polychaeta incertae sedis</taxon>
        <taxon>Dinophilidae</taxon>
        <taxon>Dimorphilus</taxon>
    </lineage>
</organism>
<sequence>MNIFWICALFSICNGYSEFYLNINTLEATPSRRYPIAISSAHPWHFTYDKTIRTYQTSDQHYNISDIVVHFYARIMHDIVFERIRILKIRNETEVLKFNVYHFNKIYDYEFYYIYKQGWNELYLNNSQPTRYISIRLNTTTYHNLEIGEFQMFTRINVFSSCFEWSKNTNGHVNQGIYVYDMFDSYYEDVARTELGATCTSSGGSCIAAIKDTVLYVDEMWQPTISSKEIFIKIIFFQSNTINEIRIKQPMENEIDTIRITNDESLIQVKVNKTSEYTIISTNIETGWLKFIFNKDEGKFIGIYEINAFAYLPKYKYVYCSYHPKHVRSYDYMPYGNRFIGYRPTTTTFCSRSFKYFNPRYYYISYKNTIQFNAFVCYQSVSIQCREHFSDNFKASIHFNQNTNVTLFEENIPCFSEQVYCTCNRRVNDTFRGTLNHYTKNFPIEEVCSQKNHTDPALPLVNIAVNNLECFSYTDYLHSANDVLVDGDLNSCSSNLDQIDRITLKEVIRTSMRVRIWLKRYQSQIDCNDLIVHKHDQETCGSNAFTECEMTDHMVSLSTRYEVCTYICKIGSIDELLINKRSSTWPDDIHICEISTLLLDTTYNEHKKDV</sequence>
<keyword evidence="3" id="KW-1185">Reference proteome</keyword>
<name>A0A7I8V5M0_9ANNE</name>
<feature type="chain" id="PRO_5029592290" evidence="1">
    <location>
        <begin position="16"/>
        <end position="610"/>
    </location>
</feature>
<dbReference type="AlphaFoldDB" id="A0A7I8V5M0"/>
<evidence type="ECO:0000256" key="1">
    <source>
        <dbReference type="SAM" id="SignalP"/>
    </source>
</evidence>
<keyword evidence="1" id="KW-0732">Signal</keyword>
<evidence type="ECO:0000313" key="3">
    <source>
        <dbReference type="Proteomes" id="UP000549394"/>
    </source>
</evidence>
<dbReference type="EMBL" id="CAJFCJ010000001">
    <property type="protein sequence ID" value="CAD5111502.1"/>
    <property type="molecule type" value="Genomic_DNA"/>
</dbReference>
<dbReference type="Proteomes" id="UP000549394">
    <property type="component" value="Unassembled WGS sequence"/>
</dbReference>
<proteinExistence type="predicted"/>
<comment type="caution">
    <text evidence="2">The sequence shown here is derived from an EMBL/GenBank/DDBJ whole genome shotgun (WGS) entry which is preliminary data.</text>
</comment>
<reference evidence="2 3" key="1">
    <citation type="submission" date="2020-08" db="EMBL/GenBank/DDBJ databases">
        <authorList>
            <person name="Hejnol A."/>
        </authorList>
    </citation>
    <scope>NUCLEOTIDE SEQUENCE [LARGE SCALE GENOMIC DNA]</scope>
</reference>
<gene>
    <name evidence="2" type="ORF">DGYR_LOCUS791</name>
</gene>
<feature type="signal peptide" evidence="1">
    <location>
        <begin position="1"/>
        <end position="15"/>
    </location>
</feature>
<accession>A0A7I8V5M0</accession>
<evidence type="ECO:0000313" key="2">
    <source>
        <dbReference type="EMBL" id="CAD5111502.1"/>
    </source>
</evidence>